<organism evidence="3">
    <name type="scientific">Lamprotornis superbus</name>
    <dbReference type="NCBI Taxonomy" id="245042"/>
    <lineage>
        <taxon>Eukaryota</taxon>
        <taxon>Metazoa</taxon>
        <taxon>Chordata</taxon>
        <taxon>Craniata</taxon>
        <taxon>Vertebrata</taxon>
        <taxon>Euteleostomi</taxon>
        <taxon>Archelosauria</taxon>
        <taxon>Archosauria</taxon>
        <taxon>Dinosauria</taxon>
        <taxon>Saurischia</taxon>
        <taxon>Theropoda</taxon>
        <taxon>Coelurosauria</taxon>
        <taxon>Aves</taxon>
        <taxon>Neognathae</taxon>
        <taxon>Neoaves</taxon>
        <taxon>Telluraves</taxon>
        <taxon>Australaves</taxon>
        <taxon>Passeriformes</taxon>
        <taxon>Sturnidae</taxon>
        <taxon>Lamprotornis</taxon>
    </lineage>
</organism>
<evidence type="ECO:0000313" key="5">
    <source>
        <dbReference type="Proteomes" id="UP000618051"/>
    </source>
</evidence>
<reference evidence="4 5" key="2">
    <citation type="journal article" date="2021" name="J. Hered.">
        <title>Feather Gene Expression Elucidates the Developmental Basis of Plumage Iridescence in African Starlings.</title>
        <authorList>
            <person name="Rubenstein D.R."/>
            <person name="Corvelo A."/>
            <person name="MacManes M.D."/>
            <person name="Maia R."/>
            <person name="Narzisi G."/>
            <person name="Rousaki A."/>
            <person name="Vandenabeele P."/>
            <person name="Shawkey M.D."/>
            <person name="Solomon J."/>
        </authorList>
    </citation>
    <scope>NUCLEOTIDE SEQUENCE [LARGE SCALE GENOMIC DNA]</scope>
    <source>
        <strain evidence="4">SS15</strain>
    </source>
</reference>
<gene>
    <name evidence="4" type="ORF">IHE44_0013712</name>
    <name evidence="3" type="ORF">IHE44_003626</name>
</gene>
<dbReference type="EMBL" id="JADDUC020000007">
    <property type="protein sequence ID" value="KAI1237629.1"/>
    <property type="molecule type" value="Genomic_DNA"/>
</dbReference>
<keyword evidence="2" id="KW-0812">Transmembrane</keyword>
<feature type="non-terminal residue" evidence="3">
    <location>
        <position position="308"/>
    </location>
</feature>
<evidence type="ECO:0000313" key="3">
    <source>
        <dbReference type="EMBL" id="KAG0126779.1"/>
    </source>
</evidence>
<keyword evidence="2" id="KW-0472">Membrane</keyword>
<keyword evidence="2" id="KW-1133">Transmembrane helix</keyword>
<keyword evidence="5" id="KW-1185">Reference proteome</keyword>
<sequence length="308" mass="34484">PPGKTPPTLSATPTLNTCKDKIQHGLVEYTAPSAGWRMEHIPPENTFWLIAEKLWNHSAFDTNGVFKENNIDGCERAAGLSYEMEINHLNQSEEALCLLHSGNISRGRSAIQVVYVLATQHTMNREVKDYPFQRLSLTGGSRDQREQSKSSRQADQGEENTLARFSGLKRISPMGMLLLGVSWLLLVSVVISLGQAVDTEVEHSHQQAQWERGLHHSSQILHGQRAKEYQLPLSLGVLVKVSNFTADLICKYTTCQNTKPSIMRSPVSDYLQDFITVVPKLWHCSSAGMGNTNLLKYITEDFSPCKYN</sequence>
<reference evidence="4" key="3">
    <citation type="submission" date="2022-01" db="EMBL/GenBank/DDBJ databases">
        <authorList>
            <person name="Rubenstein D.R."/>
        </authorList>
    </citation>
    <scope>NUCLEOTIDE SEQUENCE</scope>
    <source>
        <strain evidence="4">SS15</strain>
        <tissue evidence="4">Liver</tissue>
    </source>
</reference>
<reference evidence="3" key="1">
    <citation type="submission" date="2020-10" db="EMBL/GenBank/DDBJ databases">
        <title>Feather gene expression reveals the developmental basis of iridescence in African starlings.</title>
        <authorList>
            <person name="Rubenstein D.R."/>
        </authorList>
    </citation>
    <scope>NUCLEOTIDE SEQUENCE</scope>
    <source>
        <strain evidence="3">SS15</strain>
        <tissue evidence="3">Liver</tissue>
    </source>
</reference>
<dbReference type="Proteomes" id="UP000618051">
    <property type="component" value="Unassembled WGS sequence"/>
</dbReference>
<proteinExistence type="predicted"/>
<feature type="region of interest" description="Disordered" evidence="1">
    <location>
        <begin position="138"/>
        <end position="159"/>
    </location>
</feature>
<protein>
    <submittedName>
        <fullName evidence="3">Uncharacterized protein</fullName>
    </submittedName>
</protein>
<feature type="transmembrane region" description="Helical" evidence="2">
    <location>
        <begin position="174"/>
        <end position="197"/>
    </location>
</feature>
<dbReference type="AlphaFoldDB" id="A0A835U1S8"/>
<name>A0A835U1S8_9PASS</name>
<accession>A0A835U1S8</accession>
<evidence type="ECO:0000256" key="1">
    <source>
        <dbReference type="SAM" id="MobiDB-lite"/>
    </source>
</evidence>
<evidence type="ECO:0000256" key="2">
    <source>
        <dbReference type="SAM" id="Phobius"/>
    </source>
</evidence>
<dbReference type="EMBL" id="JADDUC010000017">
    <property type="protein sequence ID" value="KAG0126779.1"/>
    <property type="molecule type" value="Genomic_DNA"/>
</dbReference>
<feature type="non-terminal residue" evidence="3">
    <location>
        <position position="1"/>
    </location>
</feature>
<evidence type="ECO:0000313" key="4">
    <source>
        <dbReference type="EMBL" id="KAI1237629.1"/>
    </source>
</evidence>
<comment type="caution">
    <text evidence="3">The sequence shown here is derived from an EMBL/GenBank/DDBJ whole genome shotgun (WGS) entry which is preliminary data.</text>
</comment>